<gene>
    <name evidence="2" type="ORF">METZ01_LOCUS216468</name>
</gene>
<dbReference type="EMBL" id="UINC01050539">
    <property type="protein sequence ID" value="SVB63614.1"/>
    <property type="molecule type" value="Genomic_DNA"/>
</dbReference>
<protein>
    <recommendedName>
        <fullName evidence="1">ACT domain-containing protein</fullName>
    </recommendedName>
</protein>
<proteinExistence type="predicted"/>
<accession>A0A382FMN4</accession>
<dbReference type="InterPro" id="IPR002912">
    <property type="entry name" value="ACT_dom"/>
</dbReference>
<evidence type="ECO:0000313" key="2">
    <source>
        <dbReference type="EMBL" id="SVB63614.1"/>
    </source>
</evidence>
<dbReference type="PANTHER" id="PTHR40099">
    <property type="entry name" value="ACETOLACTATE SYNTHASE, SMALL SUBUNIT"/>
    <property type="match status" value="1"/>
</dbReference>
<sequence>MAIRSELTVRLQNSPGALRRICQILGEERVNIIALSVETAGSLRILADNPLRAVNALETHNYAVQSHDVLFLELSHSPGSLGEVTQLLAKADVNIDYIYAAGSETRKNAVVVIGVEDVVRAATLVGI</sequence>
<dbReference type="SUPFAM" id="SSF55021">
    <property type="entry name" value="ACT-like"/>
    <property type="match status" value="2"/>
</dbReference>
<organism evidence="2">
    <name type="scientific">marine metagenome</name>
    <dbReference type="NCBI Taxonomy" id="408172"/>
    <lineage>
        <taxon>unclassified sequences</taxon>
        <taxon>metagenomes</taxon>
        <taxon>ecological metagenomes</taxon>
    </lineage>
</organism>
<dbReference type="Pfam" id="PF19571">
    <property type="entry name" value="ACT_8"/>
    <property type="match status" value="1"/>
</dbReference>
<dbReference type="PROSITE" id="PS51671">
    <property type="entry name" value="ACT"/>
    <property type="match status" value="1"/>
</dbReference>
<reference evidence="2" key="1">
    <citation type="submission" date="2018-05" db="EMBL/GenBank/DDBJ databases">
        <authorList>
            <person name="Lanie J.A."/>
            <person name="Ng W.-L."/>
            <person name="Kazmierczak K.M."/>
            <person name="Andrzejewski T.M."/>
            <person name="Davidsen T.M."/>
            <person name="Wayne K.J."/>
            <person name="Tettelin H."/>
            <person name="Glass J.I."/>
            <person name="Rusch D."/>
            <person name="Podicherti R."/>
            <person name="Tsui H.-C.T."/>
            <person name="Winkler M.E."/>
        </authorList>
    </citation>
    <scope>NUCLEOTIDE SEQUENCE</scope>
</reference>
<name>A0A382FMN4_9ZZZZ</name>
<evidence type="ECO:0000259" key="1">
    <source>
        <dbReference type="PROSITE" id="PS51671"/>
    </source>
</evidence>
<dbReference type="AlphaFoldDB" id="A0A382FMN4"/>
<feature type="domain" description="ACT" evidence="1">
    <location>
        <begin position="6"/>
        <end position="98"/>
    </location>
</feature>
<dbReference type="PANTHER" id="PTHR40099:SF1">
    <property type="entry name" value="ACETOLACTATE SYNTHASE, SMALL SUBUNIT"/>
    <property type="match status" value="1"/>
</dbReference>
<dbReference type="Gene3D" id="3.30.2130.10">
    <property type="entry name" value="VC0802-like"/>
    <property type="match status" value="1"/>
</dbReference>
<dbReference type="InterPro" id="IPR045739">
    <property type="entry name" value="ACT_dom_pair"/>
</dbReference>
<dbReference type="InterPro" id="IPR045865">
    <property type="entry name" value="ACT-like_dom_sf"/>
</dbReference>